<feature type="non-terminal residue" evidence="12">
    <location>
        <position position="1"/>
    </location>
</feature>
<dbReference type="GO" id="GO:0009888">
    <property type="term" value="P:tissue development"/>
    <property type="evidence" value="ECO:0007669"/>
    <property type="project" value="TreeGrafter"/>
</dbReference>
<feature type="non-terminal residue" evidence="12">
    <location>
        <position position="337"/>
    </location>
</feature>
<feature type="disulfide bond" evidence="9">
    <location>
        <begin position="93"/>
        <end position="102"/>
    </location>
</feature>
<evidence type="ECO:0000256" key="1">
    <source>
        <dbReference type="ARBA" id="ARBA00004302"/>
    </source>
</evidence>
<dbReference type="Proteomes" id="UP000437017">
    <property type="component" value="Unassembled WGS sequence"/>
</dbReference>
<sequence length="337" mass="36432">CAEGYFGQPSLPGGSCQPCQCNDNLDFSIPGSCDSFSGSCLICKPGTTGRYCELCADGYFGDAVDAKNCQPCHCNANGSFSEVCHAQTGQCECKPNVQGRQCDECKPTMWWDPEKRFCVSCGCNPIGSVTAQCDITGRCVCKSGFVGKQCNLSRQVHRQKEQPQRAQPVLGSPQRWGVSSSSGCPRGAYRPAAPPETFGLQSARGCIPCNCNSFGSKSFDCEESGQCWCQPGVTGKKCDRCAHGYFNFQEGGCTDLIFAFFEKVQWIGMFALFIYHIIARKTKNPLKRNKAGACDCSHLGNNCDPKTGRCICPPNTIGEKCSKCVPNTWGHSITTGC</sequence>
<dbReference type="FunFam" id="2.10.25.10:FF:000074">
    <property type="entry name" value="Laminin subunit alpha"/>
    <property type="match status" value="1"/>
</dbReference>
<feature type="disulfide bond" evidence="9">
    <location>
        <begin position="312"/>
        <end position="321"/>
    </location>
</feature>
<feature type="domain" description="Laminin EGF-like" evidence="11">
    <location>
        <begin position="209"/>
        <end position="255"/>
    </location>
</feature>
<keyword evidence="5" id="KW-0272">Extracellular matrix</keyword>
<comment type="caution">
    <text evidence="9">Lacks conserved residue(s) required for the propagation of feature annotation.</text>
</comment>
<feature type="disulfide bond" evidence="9">
    <location>
        <begin position="209"/>
        <end position="221"/>
    </location>
</feature>
<evidence type="ECO:0000256" key="9">
    <source>
        <dbReference type="PROSITE-ProRule" id="PRU00460"/>
    </source>
</evidence>
<dbReference type="PANTHER" id="PTHR10574">
    <property type="entry name" value="NETRIN/LAMININ-RELATED"/>
    <property type="match status" value="1"/>
</dbReference>
<evidence type="ECO:0000256" key="5">
    <source>
        <dbReference type="ARBA" id="ARBA00022869"/>
    </source>
</evidence>
<dbReference type="OrthoDB" id="18487at2759"/>
<dbReference type="GO" id="GO:0007411">
    <property type="term" value="P:axon guidance"/>
    <property type="evidence" value="ECO:0007669"/>
    <property type="project" value="TreeGrafter"/>
</dbReference>
<dbReference type="PROSITE" id="PS50027">
    <property type="entry name" value="EGF_LAM_2"/>
    <property type="match status" value="4"/>
</dbReference>
<feature type="domain" description="Laminin EGF-like" evidence="11">
    <location>
        <begin position="294"/>
        <end position="337"/>
    </location>
</feature>
<dbReference type="PROSITE" id="PS01248">
    <property type="entry name" value="EGF_LAM_1"/>
    <property type="match status" value="3"/>
</dbReference>
<dbReference type="FunFam" id="2.10.25.10:FF:000051">
    <property type="entry name" value="Laminin subunit alpha 4"/>
    <property type="match status" value="1"/>
</dbReference>
<keyword evidence="10" id="KW-0472">Membrane</keyword>
<accession>A0A643CLW5</accession>
<evidence type="ECO:0000256" key="2">
    <source>
        <dbReference type="ARBA" id="ARBA00022525"/>
    </source>
</evidence>
<feature type="disulfide bond" evidence="9">
    <location>
        <begin position="55"/>
        <end position="69"/>
    </location>
</feature>
<evidence type="ECO:0000313" key="13">
    <source>
        <dbReference type="Proteomes" id="UP000437017"/>
    </source>
</evidence>
<keyword evidence="2" id="KW-0964">Secreted</keyword>
<dbReference type="InterPro" id="IPR002049">
    <property type="entry name" value="LE_dom"/>
</dbReference>
<keyword evidence="10" id="KW-0812">Transmembrane</keyword>
<dbReference type="SUPFAM" id="SSF57196">
    <property type="entry name" value="EGF/Laminin"/>
    <property type="match status" value="5"/>
</dbReference>
<evidence type="ECO:0000256" key="10">
    <source>
        <dbReference type="SAM" id="Phobius"/>
    </source>
</evidence>
<comment type="caution">
    <text evidence="12">The sequence shown here is derived from an EMBL/GenBank/DDBJ whole genome shotgun (WGS) entry which is preliminary data.</text>
</comment>
<gene>
    <name evidence="12" type="ORF">E2I00_010225</name>
</gene>
<keyword evidence="6 9" id="KW-1015">Disulfide bond</keyword>
<reference evidence="12 13" key="1">
    <citation type="journal article" date="2019" name="PLoS ONE">
        <title>Genomic analyses reveal an absence of contemporary introgressive admixture between fin whales and blue whales, despite known hybrids.</title>
        <authorList>
            <person name="Westbury M.V."/>
            <person name="Petersen B."/>
            <person name="Lorenzen E.D."/>
        </authorList>
    </citation>
    <scope>NUCLEOTIDE SEQUENCE [LARGE SCALE GENOMIC DNA]</scope>
    <source>
        <strain evidence="12">FinWhale-01</strain>
    </source>
</reference>
<feature type="disulfide bond" evidence="9">
    <location>
        <begin position="43"/>
        <end position="52"/>
    </location>
</feature>
<dbReference type="EMBL" id="SGJD01000020">
    <property type="protein sequence ID" value="KAB0407598.1"/>
    <property type="molecule type" value="Genomic_DNA"/>
</dbReference>
<dbReference type="Pfam" id="PF00053">
    <property type="entry name" value="EGF_laminin"/>
    <property type="match status" value="5"/>
</dbReference>
<feature type="domain" description="Laminin EGF-like" evidence="11">
    <location>
        <begin position="72"/>
        <end position="125"/>
    </location>
</feature>
<keyword evidence="4" id="KW-0677">Repeat</keyword>
<feature type="domain" description="Laminin EGF-like" evidence="11">
    <location>
        <begin position="19"/>
        <end position="71"/>
    </location>
</feature>
<dbReference type="FunFam" id="2.10.25.10:FF:000094">
    <property type="entry name" value="Laminin subunit alpha-2"/>
    <property type="match status" value="1"/>
</dbReference>
<dbReference type="AlphaFoldDB" id="A0A643CLW5"/>
<feature type="disulfide bond" evidence="9">
    <location>
        <begin position="72"/>
        <end position="84"/>
    </location>
</feature>
<evidence type="ECO:0000256" key="6">
    <source>
        <dbReference type="ARBA" id="ARBA00023157"/>
    </source>
</evidence>
<feature type="transmembrane region" description="Helical" evidence="10">
    <location>
        <begin position="256"/>
        <end position="278"/>
    </location>
</feature>
<organism evidence="12 13">
    <name type="scientific">Balaenoptera physalus</name>
    <name type="common">Fin whale</name>
    <name type="synonym">Balaena physalus</name>
    <dbReference type="NCBI Taxonomy" id="9770"/>
    <lineage>
        <taxon>Eukaryota</taxon>
        <taxon>Metazoa</taxon>
        <taxon>Chordata</taxon>
        <taxon>Craniata</taxon>
        <taxon>Vertebrata</taxon>
        <taxon>Euteleostomi</taxon>
        <taxon>Mammalia</taxon>
        <taxon>Eutheria</taxon>
        <taxon>Laurasiatheria</taxon>
        <taxon>Artiodactyla</taxon>
        <taxon>Whippomorpha</taxon>
        <taxon>Cetacea</taxon>
        <taxon>Mysticeti</taxon>
        <taxon>Balaenopteridae</taxon>
        <taxon>Balaenoptera</taxon>
    </lineage>
</organism>
<dbReference type="GO" id="GO:0005604">
    <property type="term" value="C:basement membrane"/>
    <property type="evidence" value="ECO:0007669"/>
    <property type="project" value="UniProtKB-SubCell"/>
</dbReference>
<proteinExistence type="predicted"/>
<dbReference type="InterPro" id="IPR050440">
    <property type="entry name" value="Laminin/Netrin_ECM"/>
</dbReference>
<dbReference type="CDD" id="cd00055">
    <property type="entry name" value="EGF_Lam"/>
    <property type="match status" value="5"/>
</dbReference>
<dbReference type="PRINTS" id="PR00011">
    <property type="entry name" value="EGFLAMININ"/>
</dbReference>
<evidence type="ECO:0000256" key="4">
    <source>
        <dbReference type="ARBA" id="ARBA00022737"/>
    </source>
</evidence>
<feature type="disulfide bond" evidence="9">
    <location>
        <begin position="229"/>
        <end position="238"/>
    </location>
</feature>
<keyword evidence="10" id="KW-1133">Transmembrane helix</keyword>
<keyword evidence="13" id="KW-1185">Reference proteome</keyword>
<name>A0A643CLW5_BALPH</name>
<protein>
    <recommendedName>
        <fullName evidence="11">Laminin EGF-like domain-containing protein</fullName>
    </recommendedName>
</protein>
<evidence type="ECO:0000313" key="12">
    <source>
        <dbReference type="EMBL" id="KAB0407598.1"/>
    </source>
</evidence>
<evidence type="ECO:0000259" key="11">
    <source>
        <dbReference type="PROSITE" id="PS50027"/>
    </source>
</evidence>
<dbReference type="Gene3D" id="2.10.25.10">
    <property type="entry name" value="Laminin"/>
    <property type="match status" value="5"/>
</dbReference>
<keyword evidence="7" id="KW-0325">Glycoprotein</keyword>
<keyword evidence="3" id="KW-0732">Signal</keyword>
<dbReference type="GO" id="GO:0009887">
    <property type="term" value="P:animal organ morphogenesis"/>
    <property type="evidence" value="ECO:0007669"/>
    <property type="project" value="TreeGrafter"/>
</dbReference>
<dbReference type="SMART" id="SM00180">
    <property type="entry name" value="EGF_Lam"/>
    <property type="match status" value="5"/>
</dbReference>
<keyword evidence="8 9" id="KW-0424">Laminin EGF-like domain</keyword>
<evidence type="ECO:0000256" key="3">
    <source>
        <dbReference type="ARBA" id="ARBA00022729"/>
    </source>
</evidence>
<comment type="subcellular location">
    <subcellularLocation>
        <location evidence="1">Secreted</location>
        <location evidence="1">Extracellular space</location>
        <location evidence="1">Extracellular matrix</location>
        <location evidence="1">Basement membrane</location>
    </subcellularLocation>
</comment>
<evidence type="ECO:0000256" key="8">
    <source>
        <dbReference type="ARBA" id="ARBA00023292"/>
    </source>
</evidence>
<dbReference type="GO" id="GO:0005201">
    <property type="term" value="F:extracellular matrix structural constituent"/>
    <property type="evidence" value="ECO:0007669"/>
    <property type="project" value="TreeGrafter"/>
</dbReference>
<evidence type="ECO:0000256" key="7">
    <source>
        <dbReference type="ARBA" id="ARBA00023180"/>
    </source>
</evidence>
<dbReference type="FunFam" id="2.10.25.10:FF:000189">
    <property type="entry name" value="Laminin subunit alpha 2"/>
    <property type="match status" value="1"/>
</dbReference>
<dbReference type="PANTHER" id="PTHR10574:SF291">
    <property type="entry name" value="LAMININ SUBUNIT ALPHA-2"/>
    <property type="match status" value="1"/>
</dbReference>
<feature type="disulfide bond" evidence="9">
    <location>
        <begin position="74"/>
        <end position="91"/>
    </location>
</feature>
<dbReference type="GO" id="GO:0005576">
    <property type="term" value="C:extracellular region"/>
    <property type="evidence" value="ECO:0007669"/>
    <property type="project" value="UniProtKB-ARBA"/>
</dbReference>
<keyword evidence="5" id="KW-0084">Basement membrane</keyword>